<feature type="compositionally biased region" description="Basic and acidic residues" evidence="4">
    <location>
        <begin position="1"/>
        <end position="10"/>
    </location>
</feature>
<feature type="region of interest" description="Disordered" evidence="4">
    <location>
        <begin position="1"/>
        <end position="244"/>
    </location>
</feature>
<keyword evidence="8" id="KW-1185">Reference proteome</keyword>
<evidence type="ECO:0000256" key="1">
    <source>
        <dbReference type="ARBA" id="ARBA00004370"/>
    </source>
</evidence>
<dbReference type="PANTHER" id="PTHR30627:SF1">
    <property type="entry name" value="PEPTIDOGLYCAN D,D-TRANSPEPTIDASE FTSI"/>
    <property type="match status" value="1"/>
</dbReference>
<evidence type="ECO:0000256" key="4">
    <source>
        <dbReference type="SAM" id="MobiDB-lite"/>
    </source>
</evidence>
<organism evidence="7 8">
    <name type="scientific">Actinoplanes oblitus</name>
    <dbReference type="NCBI Taxonomy" id="3040509"/>
    <lineage>
        <taxon>Bacteria</taxon>
        <taxon>Bacillati</taxon>
        <taxon>Actinomycetota</taxon>
        <taxon>Actinomycetes</taxon>
        <taxon>Micromonosporales</taxon>
        <taxon>Micromonosporaceae</taxon>
        <taxon>Actinoplanes</taxon>
    </lineage>
</organism>
<dbReference type="Proteomes" id="UP001240150">
    <property type="component" value="Chromosome"/>
</dbReference>
<feature type="domain" description="Penicillin-binding protein dimerisation" evidence="6">
    <location>
        <begin position="295"/>
        <end position="443"/>
    </location>
</feature>
<sequence length="822" mass="88363">MSPRDDETPRRGTSPRRAASRAVPPEGPDEPERPERRGFSSIGEARAYTPRGRTVAERGRTPRTGRTADPFRPALQVVEGGEGAPRARQRGARTGEPPATDRGREPREPREAKSPGREAREAKSPGRETKSAGREPREAASRGREAAGKGRQPRESAGKGREPREITDRSRVREPRDKRERRVEDRDIPRVRRTPEPTRAPARRTGKPEPGPRRTVTDGTGRGPGREAARRPRPVPAEPPKLANGTRRLRLGTVLALSLFVMIGMRLVVLQVGTSPAEVESLVKLRNKRLSTVELPAARGSILDRNNAVLANSIEARYIYADPENPDLQKNLGVTAVRLSRLLGIPASKLAANMQRKQVLGTWSRFSYLARGVDISIANRIEAMRLKGIYTHLDERRDVPGKDLAANLIGFTGDDGRGLVGLEARYDDLLHGTDGKRIYEAGKGNLNVPIAGGYEQTTPAQPGSSVKLTIDSYVQFNAQRILNAEAEKNHATVAGAVIMDIKTGEIVAQASYPSYNAAQPEKSEEKQRIDVPTAVVTDPGSSHKAFVIGAALQEGLITPDSTQVVAPAIVRGGIPFEDHEKLTKGSKLTIAGILAYSSNVGTILIGEKLGKEKLYEYQKKFGLGQATGEGMPGESPGLLLPPDKWSGSAYGSVPIGHSVSATLVQMAAGYGAIANDGVYIQPHLIKSTVAADGTETPVGAPETHRVLDAKVAGQLRTLLEAVTEDNEGTGTKAQVAGYRVAGKTGTGKMVVDGQYTSHNASSFVGMAPAENPRYVVAVSMDVAKGTGGEVAAPAFSDMMGYTLLHYFVPPSTTKPPTFRLRQ</sequence>
<proteinExistence type="inferred from homology"/>
<dbReference type="Gene3D" id="3.40.710.10">
    <property type="entry name" value="DD-peptidase/beta-lactamase superfamily"/>
    <property type="match status" value="1"/>
</dbReference>
<dbReference type="InterPro" id="IPR036138">
    <property type="entry name" value="PBP_dimer_sf"/>
</dbReference>
<dbReference type="Pfam" id="PF00905">
    <property type="entry name" value="Transpeptidase"/>
    <property type="match status" value="1"/>
</dbReference>
<dbReference type="Gene3D" id="3.90.1310.10">
    <property type="entry name" value="Penicillin-binding protein 2a (Domain 2)"/>
    <property type="match status" value="1"/>
</dbReference>
<evidence type="ECO:0000313" key="7">
    <source>
        <dbReference type="EMBL" id="WIM98132.1"/>
    </source>
</evidence>
<feature type="domain" description="Penicillin-binding protein transpeptidase" evidence="5">
    <location>
        <begin position="495"/>
        <end position="799"/>
    </location>
</feature>
<reference evidence="7 8" key="1">
    <citation type="submission" date="2023-06" db="EMBL/GenBank/DDBJ databases">
        <authorList>
            <person name="Yushchuk O."/>
            <person name="Binda E."/>
            <person name="Ruckert-Reed C."/>
            <person name="Fedorenko V."/>
            <person name="Kalinowski J."/>
            <person name="Marinelli F."/>
        </authorList>
    </citation>
    <scope>NUCLEOTIDE SEQUENCE [LARGE SCALE GENOMIC DNA]</scope>
    <source>
        <strain evidence="7 8">NRRL 3884</strain>
    </source>
</reference>
<dbReference type="RefSeq" id="WP_284919521.1">
    <property type="nucleotide sequence ID" value="NZ_CP126980.1"/>
</dbReference>
<evidence type="ECO:0000259" key="6">
    <source>
        <dbReference type="Pfam" id="PF03717"/>
    </source>
</evidence>
<dbReference type="PANTHER" id="PTHR30627">
    <property type="entry name" value="PEPTIDOGLYCAN D,D-TRANSPEPTIDASE"/>
    <property type="match status" value="1"/>
</dbReference>
<dbReference type="SUPFAM" id="SSF56519">
    <property type="entry name" value="Penicillin binding protein dimerisation domain"/>
    <property type="match status" value="1"/>
</dbReference>
<dbReference type="Gene3D" id="3.30.450.330">
    <property type="match status" value="1"/>
</dbReference>
<evidence type="ECO:0000259" key="5">
    <source>
        <dbReference type="Pfam" id="PF00905"/>
    </source>
</evidence>
<protein>
    <submittedName>
        <fullName evidence="7">Penicillin-binding transpeptidase domain-containing protein</fullName>
    </submittedName>
</protein>
<dbReference type="SUPFAM" id="SSF56601">
    <property type="entry name" value="beta-lactamase/transpeptidase-like"/>
    <property type="match status" value="1"/>
</dbReference>
<gene>
    <name evidence="7" type="ORF">ACTOB_001713</name>
</gene>
<feature type="compositionally biased region" description="Basic and acidic residues" evidence="4">
    <location>
        <begin position="206"/>
        <end position="216"/>
    </location>
</feature>
<evidence type="ECO:0000256" key="3">
    <source>
        <dbReference type="ARBA" id="ARBA00023136"/>
    </source>
</evidence>
<keyword evidence="3" id="KW-0472">Membrane</keyword>
<dbReference type="InterPro" id="IPR012338">
    <property type="entry name" value="Beta-lactam/transpept-like"/>
</dbReference>
<comment type="similarity">
    <text evidence="2">Belongs to the transpeptidase family.</text>
</comment>
<accession>A0ABY8WL45</accession>
<name>A0ABY8WL45_9ACTN</name>
<dbReference type="EMBL" id="CP126980">
    <property type="protein sequence ID" value="WIM98132.1"/>
    <property type="molecule type" value="Genomic_DNA"/>
</dbReference>
<comment type="subcellular location">
    <subcellularLocation>
        <location evidence="1">Membrane</location>
    </subcellularLocation>
</comment>
<dbReference type="Pfam" id="PF03717">
    <property type="entry name" value="PBP_dimer"/>
    <property type="match status" value="1"/>
</dbReference>
<feature type="compositionally biased region" description="Basic and acidic residues" evidence="4">
    <location>
        <begin position="99"/>
        <end position="196"/>
    </location>
</feature>
<dbReference type="InterPro" id="IPR001460">
    <property type="entry name" value="PCN-bd_Tpept"/>
</dbReference>
<dbReference type="InterPro" id="IPR005311">
    <property type="entry name" value="PBP_dimer"/>
</dbReference>
<evidence type="ECO:0000256" key="2">
    <source>
        <dbReference type="ARBA" id="ARBA00007171"/>
    </source>
</evidence>
<dbReference type="InterPro" id="IPR050515">
    <property type="entry name" value="Beta-lactam/transpept"/>
</dbReference>
<evidence type="ECO:0000313" key="8">
    <source>
        <dbReference type="Proteomes" id="UP001240150"/>
    </source>
</evidence>